<feature type="region of interest" description="Disordered" evidence="3">
    <location>
        <begin position="341"/>
        <end position="360"/>
    </location>
</feature>
<dbReference type="EC" id="2.7.13.3" evidence="2"/>
<comment type="catalytic activity">
    <reaction evidence="1">
        <text>ATP + protein L-histidine = ADP + protein N-phospho-L-histidine.</text>
        <dbReference type="EC" id="2.7.13.3"/>
    </reaction>
</comment>
<dbReference type="Proteomes" id="UP000436801">
    <property type="component" value="Unassembled WGS sequence"/>
</dbReference>
<dbReference type="PROSITE" id="PS50109">
    <property type="entry name" value="HIS_KIN"/>
    <property type="match status" value="1"/>
</dbReference>
<evidence type="ECO:0000313" key="8">
    <source>
        <dbReference type="Proteomes" id="UP000436801"/>
    </source>
</evidence>
<evidence type="ECO:0000313" key="6">
    <source>
        <dbReference type="EMBL" id="SDG11883.1"/>
    </source>
</evidence>
<gene>
    <name evidence="5" type="ORF">GQR91_12750</name>
    <name evidence="6" type="ORF">SAMN05216557_11223</name>
</gene>
<evidence type="ECO:0000256" key="1">
    <source>
        <dbReference type="ARBA" id="ARBA00000085"/>
    </source>
</evidence>
<dbReference type="GO" id="GO:0000155">
    <property type="term" value="F:phosphorelay sensor kinase activity"/>
    <property type="evidence" value="ECO:0007669"/>
    <property type="project" value="InterPro"/>
</dbReference>
<dbReference type="InterPro" id="IPR005467">
    <property type="entry name" value="His_kinase_dom"/>
</dbReference>
<reference evidence="6 7" key="1">
    <citation type="submission" date="2016-10" db="EMBL/GenBank/DDBJ databases">
        <authorList>
            <person name="Varghese N."/>
            <person name="Submissions S."/>
        </authorList>
    </citation>
    <scope>NUCLEOTIDE SEQUENCE [LARGE SCALE GENOMIC DNA]</scope>
    <source>
        <strain evidence="6 7">S7-754</strain>
    </source>
</reference>
<keyword evidence="7" id="KW-1185">Reference proteome</keyword>
<dbReference type="AlphaFoldDB" id="A0A1G7RMF8"/>
<dbReference type="InterPro" id="IPR003661">
    <property type="entry name" value="HisK_dim/P_dom"/>
</dbReference>
<dbReference type="InterPro" id="IPR036097">
    <property type="entry name" value="HisK_dim/P_sf"/>
</dbReference>
<evidence type="ECO:0000256" key="2">
    <source>
        <dbReference type="ARBA" id="ARBA00012438"/>
    </source>
</evidence>
<accession>A0A1G7RMF8</accession>
<dbReference type="CDD" id="cd00082">
    <property type="entry name" value="HisKA"/>
    <property type="match status" value="1"/>
</dbReference>
<dbReference type="EMBL" id="WSUT01000005">
    <property type="protein sequence ID" value="MWC44514.1"/>
    <property type="molecule type" value="Genomic_DNA"/>
</dbReference>
<evidence type="ECO:0000259" key="4">
    <source>
        <dbReference type="PROSITE" id="PS50109"/>
    </source>
</evidence>
<reference evidence="5 8" key="2">
    <citation type="submission" date="2019-12" db="EMBL/GenBank/DDBJ databases">
        <authorList>
            <person name="Zheng J."/>
        </authorList>
    </citation>
    <scope>NUCLEOTIDE SEQUENCE [LARGE SCALE GENOMIC DNA]</scope>
    <source>
        <strain evidence="5 8">DSM 27347</strain>
    </source>
</reference>
<sequence length="594" mass="62580">MRFDDSLKTVLSAETATGFGAQSSWRQLVDLIGRGRVPADDAAIERLRTLRPHVPDAVRAASARALALTTPPIALVAFFAQDLPAITGPVLRTVTLDDGDWLALLPRLTPAGRSVLRHRRDLSQAVRRGLESFGPTDFVLPYQPVEAPAAAAATAPAPAAISAPFPDPATPRSDSSFVALGDVARDLPLIARARLHADTQAPLGADPLPEPAGPPQRFEIADLVARIDAFNRQREAEPRVAPPPLPEEPEQDRFRFETDAQGVIRWVDGVARAALVGASFALASAQGHVQFDGVATGAFRRRSAFRDARLQVGGRSDAAGSWRVSGVPSFDPLTGRFLGLQGTARRPRPDECTAPTSPATASDSLRQLVHELRTPTNAVAGFAELIESELLGPVSAVYRARAAEIRQLAGDLLAAVEDLDTAARIEGHALDLRPSVVPVYPLLNRIMADLAPLAGLRHCEVVLDGADARLAVAADDRAVERLVARLMAALVSACVIGERIGIVAADAGDGAVAITIDRPIALPVDGDASLLSLDAAPEESEGEGGPLLGTGFALRLAQKLAAEMGGGLMIGTHRLTLRLPAAVAERPMEQASTL</sequence>
<dbReference type="Gene3D" id="1.10.287.130">
    <property type="match status" value="1"/>
</dbReference>
<evidence type="ECO:0000256" key="3">
    <source>
        <dbReference type="SAM" id="MobiDB-lite"/>
    </source>
</evidence>
<evidence type="ECO:0000313" key="5">
    <source>
        <dbReference type="EMBL" id="MWC44514.1"/>
    </source>
</evidence>
<dbReference type="OrthoDB" id="9813151at2"/>
<feature type="domain" description="Histidine kinase" evidence="4">
    <location>
        <begin position="367"/>
        <end position="570"/>
    </location>
</feature>
<dbReference type="SUPFAM" id="SSF47384">
    <property type="entry name" value="Homodimeric domain of signal transducing histidine kinase"/>
    <property type="match status" value="1"/>
</dbReference>
<dbReference type="EMBL" id="FNBI01000012">
    <property type="protein sequence ID" value="SDG11883.1"/>
    <property type="molecule type" value="Genomic_DNA"/>
</dbReference>
<organism evidence="6 7">
    <name type="scientific">Sphingomonas carotinifaciens</name>
    <dbReference type="NCBI Taxonomy" id="1166323"/>
    <lineage>
        <taxon>Bacteria</taxon>
        <taxon>Pseudomonadati</taxon>
        <taxon>Pseudomonadota</taxon>
        <taxon>Alphaproteobacteria</taxon>
        <taxon>Sphingomonadales</taxon>
        <taxon>Sphingomonadaceae</taxon>
        <taxon>Sphingomonas</taxon>
    </lineage>
</organism>
<dbReference type="RefSeq" id="WP_149683519.1">
    <property type="nucleotide sequence ID" value="NZ_FNBI01000012.1"/>
</dbReference>
<protein>
    <recommendedName>
        <fullName evidence="2">histidine kinase</fullName>
        <ecNumber evidence="2">2.7.13.3</ecNumber>
    </recommendedName>
</protein>
<proteinExistence type="predicted"/>
<evidence type="ECO:0000313" key="7">
    <source>
        <dbReference type="Proteomes" id="UP000323502"/>
    </source>
</evidence>
<dbReference type="Proteomes" id="UP000323502">
    <property type="component" value="Unassembled WGS sequence"/>
</dbReference>
<name>A0A1G7RMF8_9SPHN</name>